<dbReference type="OrthoDB" id="5135119at2759"/>
<dbReference type="AlphaFoldDB" id="A0A9N9C106"/>
<dbReference type="EMBL" id="CAJVPS010003219">
    <property type="protein sequence ID" value="CAG8584890.1"/>
    <property type="molecule type" value="Genomic_DNA"/>
</dbReference>
<dbReference type="PANTHER" id="PTHR31956:SF1">
    <property type="entry name" value="NON-SPECIFIC PHOSPHOLIPASE C1"/>
    <property type="match status" value="1"/>
</dbReference>
<protein>
    <submittedName>
        <fullName evidence="3">7910_t:CDS:1</fullName>
    </submittedName>
</protein>
<dbReference type="PANTHER" id="PTHR31956">
    <property type="entry name" value="NON-SPECIFIC PHOSPHOLIPASE C4-RELATED"/>
    <property type="match status" value="1"/>
</dbReference>
<dbReference type="GO" id="GO:0009395">
    <property type="term" value="P:phospholipid catabolic process"/>
    <property type="evidence" value="ECO:0007669"/>
    <property type="project" value="TreeGrafter"/>
</dbReference>
<feature type="compositionally biased region" description="Polar residues" evidence="2">
    <location>
        <begin position="373"/>
        <end position="387"/>
    </location>
</feature>
<organism evidence="3 4">
    <name type="scientific">Ambispora leptoticha</name>
    <dbReference type="NCBI Taxonomy" id="144679"/>
    <lineage>
        <taxon>Eukaryota</taxon>
        <taxon>Fungi</taxon>
        <taxon>Fungi incertae sedis</taxon>
        <taxon>Mucoromycota</taxon>
        <taxon>Glomeromycotina</taxon>
        <taxon>Glomeromycetes</taxon>
        <taxon>Archaeosporales</taxon>
        <taxon>Ambisporaceae</taxon>
        <taxon>Ambispora</taxon>
    </lineage>
</organism>
<dbReference type="GO" id="GO:0042578">
    <property type="term" value="F:phosphoric ester hydrolase activity"/>
    <property type="evidence" value="ECO:0007669"/>
    <property type="project" value="UniProtKB-ARBA"/>
</dbReference>
<evidence type="ECO:0000256" key="2">
    <source>
        <dbReference type="SAM" id="MobiDB-lite"/>
    </source>
</evidence>
<dbReference type="Proteomes" id="UP000789508">
    <property type="component" value="Unassembled WGS sequence"/>
</dbReference>
<evidence type="ECO:0000313" key="4">
    <source>
        <dbReference type="Proteomes" id="UP000789508"/>
    </source>
</evidence>
<evidence type="ECO:0000256" key="1">
    <source>
        <dbReference type="ARBA" id="ARBA00022801"/>
    </source>
</evidence>
<proteinExistence type="predicted"/>
<keyword evidence="4" id="KW-1185">Reference proteome</keyword>
<gene>
    <name evidence="3" type="ORF">ALEPTO_LOCUS7438</name>
</gene>
<sequence>MAGYFNYSKEIRGLTGKEYNLLDTKDPNSLKLYATNDAAYVDPDDPGHTIPDTYEQITGIQGGDPRTPIIGVPPMSGFLQNFARDLNISKTDVARLKHIMNAFKPTDLPVTYELAKNFALFDGWYASVPGPTTPNRLYIHTATSNGVYETTSDASPFEQRSIYDNLDEKNITWKNYYSIFPELLFAKSLQTKSGYSKMKKLEVFFADAKAGTLPQYSVVNPTFAGWPCFDSEPNDEHPPYSVANGEPFIKTIYEALRASPQWNSSLFIITWDEHGGFYDNVPPPSNVPPPDNVTAPIFNFDRLGIRVPTLLISPWIKKGIIVHDPPKKGSYFEHTSILATLKKIFGLPKFLTRRDAWAGTFEYLWDKVESPRTDTPTTLPNAPTSTNKSRKHRRSRVKARDTSALEACMQVKALVDQYLQ</sequence>
<comment type="caution">
    <text evidence="3">The sequence shown here is derived from an EMBL/GenBank/DDBJ whole genome shotgun (WGS) entry which is preliminary data.</text>
</comment>
<accession>A0A9N9C106</accession>
<name>A0A9N9C106_9GLOM</name>
<dbReference type="InterPro" id="IPR007312">
    <property type="entry name" value="Phosphoesterase"/>
</dbReference>
<dbReference type="Pfam" id="PF04185">
    <property type="entry name" value="Phosphoesterase"/>
    <property type="match status" value="1"/>
</dbReference>
<evidence type="ECO:0000313" key="3">
    <source>
        <dbReference type="EMBL" id="CAG8584890.1"/>
    </source>
</evidence>
<feature type="region of interest" description="Disordered" evidence="2">
    <location>
        <begin position="372"/>
        <end position="401"/>
    </location>
</feature>
<reference evidence="3" key="1">
    <citation type="submission" date="2021-06" db="EMBL/GenBank/DDBJ databases">
        <authorList>
            <person name="Kallberg Y."/>
            <person name="Tangrot J."/>
            <person name="Rosling A."/>
        </authorList>
    </citation>
    <scope>NUCLEOTIDE SEQUENCE</scope>
    <source>
        <strain evidence="3">FL130A</strain>
    </source>
</reference>
<feature type="compositionally biased region" description="Basic residues" evidence="2">
    <location>
        <begin position="388"/>
        <end position="397"/>
    </location>
</feature>
<dbReference type="SUPFAM" id="SSF53649">
    <property type="entry name" value="Alkaline phosphatase-like"/>
    <property type="match status" value="1"/>
</dbReference>
<dbReference type="Gene3D" id="3.40.720.10">
    <property type="entry name" value="Alkaline Phosphatase, subunit A"/>
    <property type="match status" value="1"/>
</dbReference>
<keyword evidence="1" id="KW-0378">Hydrolase</keyword>
<dbReference type="InterPro" id="IPR017850">
    <property type="entry name" value="Alkaline_phosphatase_core_sf"/>
</dbReference>